<keyword evidence="4 10" id="KW-0698">rRNA processing</keyword>
<evidence type="ECO:0000256" key="4">
    <source>
        <dbReference type="ARBA" id="ARBA00022552"/>
    </source>
</evidence>
<evidence type="ECO:0000256" key="7">
    <source>
        <dbReference type="ARBA" id="ARBA00022691"/>
    </source>
</evidence>
<dbReference type="SUPFAM" id="SSF75217">
    <property type="entry name" value="alpha/beta knot"/>
    <property type="match status" value="1"/>
</dbReference>
<dbReference type="InterPro" id="IPR029028">
    <property type="entry name" value="Alpha/beta_knot_MTases"/>
</dbReference>
<comment type="similarity">
    <text evidence="2 10">Belongs to the RNA methyltransferase RsmE family.</text>
</comment>
<dbReference type="Pfam" id="PF20260">
    <property type="entry name" value="PUA_4"/>
    <property type="match status" value="1"/>
</dbReference>
<evidence type="ECO:0000256" key="5">
    <source>
        <dbReference type="ARBA" id="ARBA00022603"/>
    </source>
</evidence>
<sequence>MTRRYFTPDLMTQQPLVELPPDEAAHAARVMRVRVDDTIEVFDGKGNQATATVTSVDKRQCICRCETPQFVDREPSDTLELAIAIPKPDRAKEMIERLTELGVTRIQPLVFERTQRPSTDSLIEKLERIVIEACKQSGRNHLMKISPVMKFGKWIAAQKSANSTQLESSGQSDGLPPRWTFRWVAMPGGQSVNEIVGESVKAGDPISVQCVIGPEGGLTDDELARCRDIGIAAIDLGKRILRVETAACVIAARFLRD</sequence>
<proteinExistence type="inferred from homology"/>
<feature type="domain" description="Ribosomal RNA small subunit methyltransferase E methyltransferase" evidence="11">
    <location>
        <begin position="78"/>
        <end position="253"/>
    </location>
</feature>
<organism evidence="13 14">
    <name type="scientific">Aporhodopirellula aestuarii</name>
    <dbReference type="NCBI Taxonomy" id="2950107"/>
    <lineage>
        <taxon>Bacteria</taxon>
        <taxon>Pseudomonadati</taxon>
        <taxon>Planctomycetota</taxon>
        <taxon>Planctomycetia</taxon>
        <taxon>Pirellulales</taxon>
        <taxon>Pirellulaceae</taxon>
        <taxon>Aporhodopirellula</taxon>
    </lineage>
</organism>
<dbReference type="InterPro" id="IPR046886">
    <property type="entry name" value="RsmE_MTase_dom"/>
</dbReference>
<dbReference type="EMBL" id="JAMQBK010000038">
    <property type="protein sequence ID" value="MCM2371779.1"/>
    <property type="molecule type" value="Genomic_DNA"/>
</dbReference>
<dbReference type="InterPro" id="IPR029026">
    <property type="entry name" value="tRNA_m1G_MTases_N"/>
</dbReference>
<comment type="function">
    <text evidence="8 10">Specifically methylates the N3 position of the uracil ring of uridine 1498 (m3U1498) in 16S rRNA. Acts on the fully assembled 30S ribosomal subunit.</text>
</comment>
<gene>
    <name evidence="13" type="ORF">NB063_14300</name>
</gene>
<keyword evidence="5 10" id="KW-0489">Methyltransferase</keyword>
<evidence type="ECO:0000259" key="11">
    <source>
        <dbReference type="Pfam" id="PF04452"/>
    </source>
</evidence>
<evidence type="ECO:0000259" key="12">
    <source>
        <dbReference type="Pfam" id="PF20260"/>
    </source>
</evidence>
<comment type="catalytic activity">
    <reaction evidence="9 10">
        <text>uridine(1498) in 16S rRNA + S-adenosyl-L-methionine = N(3)-methyluridine(1498) in 16S rRNA + S-adenosyl-L-homocysteine + H(+)</text>
        <dbReference type="Rhea" id="RHEA:42920"/>
        <dbReference type="Rhea" id="RHEA-COMP:10283"/>
        <dbReference type="Rhea" id="RHEA-COMP:10284"/>
        <dbReference type="ChEBI" id="CHEBI:15378"/>
        <dbReference type="ChEBI" id="CHEBI:57856"/>
        <dbReference type="ChEBI" id="CHEBI:59789"/>
        <dbReference type="ChEBI" id="CHEBI:65315"/>
        <dbReference type="ChEBI" id="CHEBI:74502"/>
        <dbReference type="EC" id="2.1.1.193"/>
    </reaction>
</comment>
<dbReference type="EC" id="2.1.1.193" evidence="10"/>
<evidence type="ECO:0000256" key="10">
    <source>
        <dbReference type="PIRNR" id="PIRNR015601"/>
    </source>
</evidence>
<dbReference type="InterPro" id="IPR046887">
    <property type="entry name" value="RsmE_PUA-like"/>
</dbReference>
<dbReference type="NCBIfam" id="TIGR00046">
    <property type="entry name" value="RsmE family RNA methyltransferase"/>
    <property type="match status" value="1"/>
</dbReference>
<dbReference type="Proteomes" id="UP001202961">
    <property type="component" value="Unassembled WGS sequence"/>
</dbReference>
<dbReference type="SUPFAM" id="SSF88697">
    <property type="entry name" value="PUA domain-like"/>
    <property type="match status" value="1"/>
</dbReference>
<dbReference type="PIRSF" id="PIRSF015601">
    <property type="entry name" value="MTase_slr0722"/>
    <property type="match status" value="1"/>
</dbReference>
<dbReference type="RefSeq" id="WP_250929412.1">
    <property type="nucleotide sequence ID" value="NZ_JAMQBK010000038.1"/>
</dbReference>
<dbReference type="PANTHER" id="PTHR30027">
    <property type="entry name" value="RIBOSOMAL RNA SMALL SUBUNIT METHYLTRANSFERASE E"/>
    <property type="match status" value="1"/>
</dbReference>
<dbReference type="Pfam" id="PF04452">
    <property type="entry name" value="Methyltrans_RNA"/>
    <property type="match status" value="1"/>
</dbReference>
<dbReference type="Gene3D" id="3.40.1280.10">
    <property type="match status" value="1"/>
</dbReference>
<evidence type="ECO:0000256" key="9">
    <source>
        <dbReference type="ARBA" id="ARBA00047944"/>
    </source>
</evidence>
<evidence type="ECO:0000256" key="6">
    <source>
        <dbReference type="ARBA" id="ARBA00022679"/>
    </source>
</evidence>
<evidence type="ECO:0000313" key="14">
    <source>
        <dbReference type="Proteomes" id="UP001202961"/>
    </source>
</evidence>
<dbReference type="InterPro" id="IPR015947">
    <property type="entry name" value="PUA-like_sf"/>
</dbReference>
<keyword evidence="14" id="KW-1185">Reference proteome</keyword>
<keyword evidence="6 10" id="KW-0808">Transferase</keyword>
<evidence type="ECO:0000256" key="1">
    <source>
        <dbReference type="ARBA" id="ARBA00004496"/>
    </source>
</evidence>
<evidence type="ECO:0000256" key="2">
    <source>
        <dbReference type="ARBA" id="ARBA00005528"/>
    </source>
</evidence>
<dbReference type="InterPro" id="IPR006700">
    <property type="entry name" value="RsmE"/>
</dbReference>
<dbReference type="PANTHER" id="PTHR30027:SF3">
    <property type="entry name" value="16S RRNA (URACIL(1498)-N(3))-METHYLTRANSFERASE"/>
    <property type="match status" value="1"/>
</dbReference>
<name>A0ABT0U4C5_9BACT</name>
<evidence type="ECO:0000313" key="13">
    <source>
        <dbReference type="EMBL" id="MCM2371779.1"/>
    </source>
</evidence>
<keyword evidence="7 10" id="KW-0949">S-adenosyl-L-methionine</keyword>
<protein>
    <recommendedName>
        <fullName evidence="10">Ribosomal RNA small subunit methyltransferase E</fullName>
        <ecNumber evidence="10">2.1.1.193</ecNumber>
    </recommendedName>
</protein>
<feature type="domain" description="Ribosomal RNA small subunit methyltransferase E PUA-like" evidence="12">
    <location>
        <begin position="19"/>
        <end position="64"/>
    </location>
</feature>
<evidence type="ECO:0000256" key="3">
    <source>
        <dbReference type="ARBA" id="ARBA00022490"/>
    </source>
</evidence>
<accession>A0ABT0U4C5</accession>
<comment type="caution">
    <text evidence="13">The sequence shown here is derived from an EMBL/GenBank/DDBJ whole genome shotgun (WGS) entry which is preliminary data.</text>
</comment>
<evidence type="ECO:0000256" key="8">
    <source>
        <dbReference type="ARBA" id="ARBA00025699"/>
    </source>
</evidence>
<keyword evidence="3 10" id="KW-0963">Cytoplasm</keyword>
<dbReference type="CDD" id="cd18084">
    <property type="entry name" value="RsmE-like"/>
    <property type="match status" value="1"/>
</dbReference>
<reference evidence="13 14" key="1">
    <citation type="journal article" date="2022" name="Syst. Appl. Microbiol.">
        <title>Rhodopirellula aestuarii sp. nov., a novel member of the genus Rhodopirellula isolated from brackish sediments collected in the Tagus River estuary, Portugal.</title>
        <authorList>
            <person name="Vitorino I.R."/>
            <person name="Klimek D."/>
            <person name="Calusinska M."/>
            <person name="Lobo-da-Cunha A."/>
            <person name="Vasconcelos V."/>
            <person name="Lage O.M."/>
        </authorList>
    </citation>
    <scope>NUCLEOTIDE SEQUENCE [LARGE SCALE GENOMIC DNA]</scope>
    <source>
        <strain evidence="13 14">ICT_H3.1</strain>
    </source>
</reference>
<comment type="subcellular location">
    <subcellularLocation>
        <location evidence="1 10">Cytoplasm</location>
    </subcellularLocation>
</comment>